<sequence>MDTQVLWYLSRASGLVSLALFTATVVLGLLTAGRLGTARFPRFAVQSLHRNLSVLSLVFLSVHIASAVLDGYVEIRWVDALVPFASAYDPFWLGLGALSLDLVLAVVITSLLRTRLSPKVWRGVHLASYAAWPVAVVHGFAMSGPDTAWVLGFDVACVAAAATALHWRTTRVHPDTTVRVP</sequence>
<evidence type="ECO:0000256" key="5">
    <source>
        <dbReference type="SAM" id="Phobius"/>
    </source>
</evidence>
<keyword evidence="8" id="KW-1185">Reference proteome</keyword>
<gene>
    <name evidence="7" type="ORF">UO65_5027</name>
</gene>
<evidence type="ECO:0000313" key="7">
    <source>
        <dbReference type="EMBL" id="EWC59686.1"/>
    </source>
</evidence>
<evidence type="ECO:0000259" key="6">
    <source>
        <dbReference type="Pfam" id="PF01794"/>
    </source>
</evidence>
<name>W7ITF5_9PSEU</name>
<evidence type="ECO:0000256" key="2">
    <source>
        <dbReference type="ARBA" id="ARBA00022692"/>
    </source>
</evidence>
<comment type="caution">
    <text evidence="7">The sequence shown here is derived from an EMBL/GenBank/DDBJ whole genome shotgun (WGS) entry which is preliminary data.</text>
</comment>
<dbReference type="STRING" id="909613.UO65_5027"/>
<dbReference type="OrthoDB" id="4827239at2"/>
<keyword evidence="3 5" id="KW-1133">Transmembrane helix</keyword>
<accession>W7ITF5</accession>
<evidence type="ECO:0000256" key="3">
    <source>
        <dbReference type="ARBA" id="ARBA00022989"/>
    </source>
</evidence>
<dbReference type="InterPro" id="IPR013130">
    <property type="entry name" value="Fe3_Rdtase_TM_dom"/>
</dbReference>
<proteinExistence type="predicted"/>
<evidence type="ECO:0000256" key="4">
    <source>
        <dbReference type="ARBA" id="ARBA00023136"/>
    </source>
</evidence>
<keyword evidence="4 5" id="KW-0472">Membrane</keyword>
<dbReference type="EMBL" id="AYXG01000189">
    <property type="protein sequence ID" value="EWC59686.1"/>
    <property type="molecule type" value="Genomic_DNA"/>
</dbReference>
<feature type="transmembrane region" description="Helical" evidence="5">
    <location>
        <begin position="52"/>
        <end position="72"/>
    </location>
</feature>
<feature type="transmembrane region" description="Helical" evidence="5">
    <location>
        <begin position="148"/>
        <end position="167"/>
    </location>
</feature>
<dbReference type="RefSeq" id="WP_035286777.1">
    <property type="nucleotide sequence ID" value="NZ_AYXG01000189.1"/>
</dbReference>
<protein>
    <recommendedName>
        <fullName evidence="6">Ferric oxidoreductase domain-containing protein</fullName>
    </recommendedName>
</protein>
<keyword evidence="2 5" id="KW-0812">Transmembrane</keyword>
<dbReference type="eggNOG" id="COG4097">
    <property type="taxonomic scope" value="Bacteria"/>
</dbReference>
<feature type="transmembrane region" description="Helical" evidence="5">
    <location>
        <begin position="12"/>
        <end position="32"/>
    </location>
</feature>
<feature type="domain" description="Ferric oxidoreductase" evidence="6">
    <location>
        <begin position="14"/>
        <end position="135"/>
    </location>
</feature>
<feature type="transmembrane region" description="Helical" evidence="5">
    <location>
        <begin position="92"/>
        <end position="112"/>
    </location>
</feature>
<reference evidence="7 8" key="1">
    <citation type="journal article" date="2014" name="Genome Announc.">
        <title>Draft Genome Sequence of the Antitrypanosomally Active Sponge-Associated Bacterium Actinokineospora sp. Strain EG49.</title>
        <authorList>
            <person name="Harjes J."/>
            <person name="Ryu T."/>
            <person name="Abdelmohsen U.R."/>
            <person name="Moitinho-Silva L."/>
            <person name="Horn H."/>
            <person name="Ravasi T."/>
            <person name="Hentschel U."/>
        </authorList>
    </citation>
    <scope>NUCLEOTIDE SEQUENCE [LARGE SCALE GENOMIC DNA]</scope>
    <source>
        <strain evidence="7 8">EG49</strain>
    </source>
</reference>
<organism evidence="7 8">
    <name type="scientific">Actinokineospora spheciospongiae</name>
    <dbReference type="NCBI Taxonomy" id="909613"/>
    <lineage>
        <taxon>Bacteria</taxon>
        <taxon>Bacillati</taxon>
        <taxon>Actinomycetota</taxon>
        <taxon>Actinomycetes</taxon>
        <taxon>Pseudonocardiales</taxon>
        <taxon>Pseudonocardiaceae</taxon>
        <taxon>Actinokineospora</taxon>
    </lineage>
</organism>
<dbReference type="GO" id="GO:0016020">
    <property type="term" value="C:membrane"/>
    <property type="evidence" value="ECO:0007669"/>
    <property type="project" value="UniProtKB-SubCell"/>
</dbReference>
<evidence type="ECO:0000313" key="8">
    <source>
        <dbReference type="Proteomes" id="UP000019277"/>
    </source>
</evidence>
<evidence type="ECO:0000256" key="1">
    <source>
        <dbReference type="ARBA" id="ARBA00004141"/>
    </source>
</evidence>
<feature type="transmembrane region" description="Helical" evidence="5">
    <location>
        <begin position="124"/>
        <end position="142"/>
    </location>
</feature>
<dbReference type="Proteomes" id="UP000019277">
    <property type="component" value="Unassembled WGS sequence"/>
</dbReference>
<dbReference type="AlphaFoldDB" id="W7ITF5"/>
<comment type="subcellular location">
    <subcellularLocation>
        <location evidence="1">Membrane</location>
        <topology evidence="1">Multi-pass membrane protein</topology>
    </subcellularLocation>
</comment>
<dbReference type="Pfam" id="PF01794">
    <property type="entry name" value="Ferric_reduct"/>
    <property type="match status" value="1"/>
</dbReference>